<name>A0A0A9G9B4_ARUDO</name>
<accession>A0A0A9G9B4</accession>
<protein>
    <submittedName>
        <fullName evidence="1">Uncharacterized protein</fullName>
    </submittedName>
</protein>
<reference evidence="1" key="2">
    <citation type="journal article" date="2015" name="Data Brief">
        <title>Shoot transcriptome of the giant reed, Arundo donax.</title>
        <authorList>
            <person name="Barrero R.A."/>
            <person name="Guerrero F.D."/>
            <person name="Moolhuijzen P."/>
            <person name="Goolsby J.A."/>
            <person name="Tidwell J."/>
            <person name="Bellgard S.E."/>
            <person name="Bellgard M.I."/>
        </authorList>
    </citation>
    <scope>NUCLEOTIDE SEQUENCE</scope>
    <source>
        <tissue evidence="1">Shoot tissue taken approximately 20 cm above the soil surface</tissue>
    </source>
</reference>
<reference evidence="1" key="1">
    <citation type="submission" date="2014-09" db="EMBL/GenBank/DDBJ databases">
        <authorList>
            <person name="Magalhaes I.L.F."/>
            <person name="Oliveira U."/>
            <person name="Santos F.R."/>
            <person name="Vidigal T.H.D.A."/>
            <person name="Brescovit A.D."/>
            <person name="Santos A.J."/>
        </authorList>
    </citation>
    <scope>NUCLEOTIDE SEQUENCE</scope>
    <source>
        <tissue evidence="1">Shoot tissue taken approximately 20 cm above the soil surface</tissue>
    </source>
</reference>
<sequence>MEPWTHRCSLLALAVVQISLHIDVDLLQALSASLFLSLVRICTAAYL</sequence>
<organism evidence="1">
    <name type="scientific">Arundo donax</name>
    <name type="common">Giant reed</name>
    <name type="synonym">Donax arundinaceus</name>
    <dbReference type="NCBI Taxonomy" id="35708"/>
    <lineage>
        <taxon>Eukaryota</taxon>
        <taxon>Viridiplantae</taxon>
        <taxon>Streptophyta</taxon>
        <taxon>Embryophyta</taxon>
        <taxon>Tracheophyta</taxon>
        <taxon>Spermatophyta</taxon>
        <taxon>Magnoliopsida</taxon>
        <taxon>Liliopsida</taxon>
        <taxon>Poales</taxon>
        <taxon>Poaceae</taxon>
        <taxon>PACMAD clade</taxon>
        <taxon>Arundinoideae</taxon>
        <taxon>Arundineae</taxon>
        <taxon>Arundo</taxon>
    </lineage>
</organism>
<evidence type="ECO:0000313" key="1">
    <source>
        <dbReference type="EMBL" id="JAE19116.1"/>
    </source>
</evidence>
<dbReference type="EMBL" id="GBRH01178780">
    <property type="protein sequence ID" value="JAE19116.1"/>
    <property type="molecule type" value="Transcribed_RNA"/>
</dbReference>
<proteinExistence type="predicted"/>
<dbReference type="AlphaFoldDB" id="A0A0A9G9B4"/>